<evidence type="ECO:0000313" key="4">
    <source>
        <dbReference type="Proteomes" id="UP001183202"/>
    </source>
</evidence>
<keyword evidence="2" id="KW-0503">Monooxygenase</keyword>
<dbReference type="PANTHER" id="PTHR46696">
    <property type="entry name" value="P450, PUTATIVE (EUROFUNG)-RELATED"/>
    <property type="match status" value="1"/>
</dbReference>
<accession>A0ABU2N8Z7</accession>
<dbReference type="InterPro" id="IPR002397">
    <property type="entry name" value="Cyt_P450_B"/>
</dbReference>
<dbReference type="PROSITE" id="PS00086">
    <property type="entry name" value="CYTOCHROME_P450"/>
    <property type="match status" value="1"/>
</dbReference>
<dbReference type="PANTHER" id="PTHR46696:SF1">
    <property type="entry name" value="CYTOCHROME P450 YJIB-RELATED"/>
    <property type="match status" value="1"/>
</dbReference>
<dbReference type="Pfam" id="PF00067">
    <property type="entry name" value="p450"/>
    <property type="match status" value="1"/>
</dbReference>
<keyword evidence="2" id="KW-0349">Heme</keyword>
<dbReference type="Gene3D" id="1.10.630.10">
    <property type="entry name" value="Cytochrome P450"/>
    <property type="match status" value="1"/>
</dbReference>
<dbReference type="EMBL" id="JAVREJ010000005">
    <property type="protein sequence ID" value="MDT0349963.1"/>
    <property type="molecule type" value="Genomic_DNA"/>
</dbReference>
<dbReference type="PRINTS" id="PR00359">
    <property type="entry name" value="BP450"/>
</dbReference>
<protein>
    <submittedName>
        <fullName evidence="3">Cytochrome P450</fullName>
    </submittedName>
</protein>
<dbReference type="SUPFAM" id="SSF48264">
    <property type="entry name" value="Cytochrome P450"/>
    <property type="match status" value="1"/>
</dbReference>
<dbReference type="RefSeq" id="WP_311555991.1">
    <property type="nucleotide sequence ID" value="NZ_JAVREJ010000005.1"/>
</dbReference>
<reference evidence="4" key="1">
    <citation type="submission" date="2023-07" db="EMBL/GenBank/DDBJ databases">
        <title>30 novel species of actinomycetes from the DSMZ collection.</title>
        <authorList>
            <person name="Nouioui I."/>
        </authorList>
    </citation>
    <scope>NUCLEOTIDE SEQUENCE [LARGE SCALE GENOMIC DNA]</scope>
    <source>
        <strain evidence="4">DSM 45834</strain>
    </source>
</reference>
<organism evidence="3 4">
    <name type="scientific">Pseudonocardia charpentierae</name>
    <dbReference type="NCBI Taxonomy" id="3075545"/>
    <lineage>
        <taxon>Bacteria</taxon>
        <taxon>Bacillati</taxon>
        <taxon>Actinomycetota</taxon>
        <taxon>Actinomycetes</taxon>
        <taxon>Pseudonocardiales</taxon>
        <taxon>Pseudonocardiaceae</taxon>
        <taxon>Pseudonocardia</taxon>
    </lineage>
</organism>
<proteinExistence type="inferred from homology"/>
<keyword evidence="4" id="KW-1185">Reference proteome</keyword>
<dbReference type="CDD" id="cd11030">
    <property type="entry name" value="CYP105-like"/>
    <property type="match status" value="1"/>
</dbReference>
<dbReference type="InterPro" id="IPR017972">
    <property type="entry name" value="Cyt_P450_CS"/>
</dbReference>
<keyword evidence="2" id="KW-0479">Metal-binding</keyword>
<comment type="caution">
    <text evidence="3">The sequence shown here is derived from an EMBL/GenBank/DDBJ whole genome shotgun (WGS) entry which is preliminary data.</text>
</comment>
<dbReference type="InterPro" id="IPR036396">
    <property type="entry name" value="Cyt_P450_sf"/>
</dbReference>
<comment type="similarity">
    <text evidence="1 2">Belongs to the cytochrome P450 family.</text>
</comment>
<dbReference type="Proteomes" id="UP001183202">
    <property type="component" value="Unassembled WGS sequence"/>
</dbReference>
<dbReference type="PRINTS" id="PR00385">
    <property type="entry name" value="P450"/>
</dbReference>
<evidence type="ECO:0000313" key="3">
    <source>
        <dbReference type="EMBL" id="MDT0349963.1"/>
    </source>
</evidence>
<keyword evidence="2" id="KW-0560">Oxidoreductase</keyword>
<evidence type="ECO:0000256" key="2">
    <source>
        <dbReference type="RuleBase" id="RU000461"/>
    </source>
</evidence>
<gene>
    <name evidence="3" type="ORF">RM445_10555</name>
</gene>
<dbReference type="InterPro" id="IPR001128">
    <property type="entry name" value="Cyt_P450"/>
</dbReference>
<keyword evidence="2" id="KW-0408">Iron</keyword>
<sequence>MTSCPAAASPASGSVDPVPLLLPLLRNRFDPDADLGEVRRTRPVARLDADDGVPPVWLVTGYDEVRRVLGDSSSFSNDLRHLAGTGLETLAAQNPGGLGFTDPPDHTRLRRLLTPEFTGRRLQALVPRIETVVRSRIDALAAQGPPADLVADFAVPVPSQVIGELLGVPEEDRDELEKCSIARFDTFGSMEDSLTAVNASLDLLGELVARHRVDPRPGLLANLIARHGDDLSDRELAELADGLLSGGHETTASMLALGTLALLEQPSLADGLRTGRIPVGRLVDELLRHLSVVQVAFPRFATSPTSVGGVAIEVGDIVLCSLSGADRDGVFGAHPDDIDPDRVPVPHLAFGHGLHRCLGAELGRLELRIALPALLGAFPGLAPAVAPDRIAFREYSLVHGIRALPVTW</sequence>
<evidence type="ECO:0000256" key="1">
    <source>
        <dbReference type="ARBA" id="ARBA00010617"/>
    </source>
</evidence>
<name>A0ABU2N8Z7_9PSEU</name>